<proteinExistence type="predicted"/>
<reference evidence="1" key="1">
    <citation type="submission" date="2018-02" db="EMBL/GenBank/DDBJ databases">
        <title>Rhizophora mucronata_Transcriptome.</title>
        <authorList>
            <person name="Meera S.P."/>
            <person name="Sreeshan A."/>
            <person name="Augustine A."/>
        </authorList>
    </citation>
    <scope>NUCLEOTIDE SEQUENCE</scope>
    <source>
        <tissue evidence="1">Leaf</tissue>
    </source>
</reference>
<dbReference type="EMBL" id="GGEC01006668">
    <property type="protein sequence ID" value="MBW87151.1"/>
    <property type="molecule type" value="Transcribed_RNA"/>
</dbReference>
<dbReference type="Pfam" id="PF00153">
    <property type="entry name" value="Mito_carr"/>
    <property type="match status" value="1"/>
</dbReference>
<dbReference type="InterPro" id="IPR018108">
    <property type="entry name" value="MCP_transmembrane"/>
</dbReference>
<sequence>MRGWIPRMLFHTPAAAISWSTYEASKAFFYRLNQE</sequence>
<organism evidence="1">
    <name type="scientific">Rhizophora mucronata</name>
    <name type="common">Asiatic mangrove</name>
    <dbReference type="NCBI Taxonomy" id="61149"/>
    <lineage>
        <taxon>Eukaryota</taxon>
        <taxon>Viridiplantae</taxon>
        <taxon>Streptophyta</taxon>
        <taxon>Embryophyta</taxon>
        <taxon>Tracheophyta</taxon>
        <taxon>Spermatophyta</taxon>
        <taxon>Magnoliopsida</taxon>
        <taxon>eudicotyledons</taxon>
        <taxon>Gunneridae</taxon>
        <taxon>Pentapetalae</taxon>
        <taxon>rosids</taxon>
        <taxon>fabids</taxon>
        <taxon>Malpighiales</taxon>
        <taxon>Rhizophoraceae</taxon>
        <taxon>Rhizophora</taxon>
    </lineage>
</organism>
<name>A0A2P2J121_RHIMU</name>
<evidence type="ECO:0000313" key="1">
    <source>
        <dbReference type="EMBL" id="MBW87151.1"/>
    </source>
</evidence>
<protein>
    <submittedName>
        <fullName evidence="1">Mitoferrin-like isoform X1</fullName>
    </submittedName>
</protein>
<accession>A0A2P2J121</accession>
<dbReference type="AlphaFoldDB" id="A0A2P2J121"/>